<keyword evidence="9" id="KW-1185">Reference proteome</keyword>
<name>A0ABY1IJD3_9HYPH</name>
<feature type="transmembrane region" description="Helical" evidence="6">
    <location>
        <begin position="79"/>
        <end position="105"/>
    </location>
</feature>
<feature type="transmembrane region" description="Helical" evidence="6">
    <location>
        <begin position="152"/>
        <end position="172"/>
    </location>
</feature>
<feature type="transmembrane region" description="Helical" evidence="6">
    <location>
        <begin position="37"/>
        <end position="58"/>
    </location>
</feature>
<dbReference type="Gene3D" id="1.20.1510.10">
    <property type="entry name" value="Cation efflux protein transmembrane domain"/>
    <property type="match status" value="1"/>
</dbReference>
<comment type="caution">
    <text evidence="8">The sequence shown here is derived from an EMBL/GenBank/DDBJ whole genome shotgun (WGS) entry which is preliminary data.</text>
</comment>
<comment type="subcellular location">
    <subcellularLocation>
        <location evidence="1">Membrane</location>
        <topology evidence="1">Multi-pass membrane protein</topology>
    </subcellularLocation>
</comment>
<evidence type="ECO:0000256" key="3">
    <source>
        <dbReference type="ARBA" id="ARBA00022692"/>
    </source>
</evidence>
<feature type="transmembrane region" description="Helical" evidence="6">
    <location>
        <begin position="187"/>
        <end position="205"/>
    </location>
</feature>
<feature type="transmembrane region" description="Helical" evidence="6">
    <location>
        <begin position="12"/>
        <end position="31"/>
    </location>
</feature>
<evidence type="ECO:0000256" key="5">
    <source>
        <dbReference type="ARBA" id="ARBA00023136"/>
    </source>
</evidence>
<dbReference type="Pfam" id="PF01545">
    <property type="entry name" value="Cation_efflux"/>
    <property type="match status" value="1"/>
</dbReference>
<keyword evidence="5 6" id="KW-0472">Membrane</keyword>
<evidence type="ECO:0000313" key="9">
    <source>
        <dbReference type="Proteomes" id="UP000184290"/>
    </source>
</evidence>
<dbReference type="RefSeq" id="WP_060603261.1">
    <property type="nucleotide sequence ID" value="NZ_FQZC01000002.1"/>
</dbReference>
<evidence type="ECO:0000256" key="1">
    <source>
        <dbReference type="ARBA" id="ARBA00004141"/>
    </source>
</evidence>
<keyword evidence="3 6" id="KW-0812">Transmembrane</keyword>
<evidence type="ECO:0000256" key="6">
    <source>
        <dbReference type="SAM" id="Phobius"/>
    </source>
</evidence>
<organism evidence="8 9">
    <name type="scientific">Aureimonas altamirensis DSM 21988</name>
    <dbReference type="NCBI Taxonomy" id="1121026"/>
    <lineage>
        <taxon>Bacteria</taxon>
        <taxon>Pseudomonadati</taxon>
        <taxon>Pseudomonadota</taxon>
        <taxon>Alphaproteobacteria</taxon>
        <taxon>Hyphomicrobiales</taxon>
        <taxon>Aurantimonadaceae</taxon>
        <taxon>Aureimonas</taxon>
    </lineage>
</organism>
<dbReference type="Proteomes" id="UP000184290">
    <property type="component" value="Unassembled WGS sequence"/>
</dbReference>
<evidence type="ECO:0000256" key="4">
    <source>
        <dbReference type="ARBA" id="ARBA00022989"/>
    </source>
</evidence>
<keyword evidence="2" id="KW-0813">Transport</keyword>
<feature type="transmembrane region" description="Helical" evidence="6">
    <location>
        <begin position="111"/>
        <end position="132"/>
    </location>
</feature>
<dbReference type="SUPFAM" id="SSF161111">
    <property type="entry name" value="Cation efflux protein transmembrane domain-like"/>
    <property type="match status" value="1"/>
</dbReference>
<dbReference type="InterPro" id="IPR027469">
    <property type="entry name" value="Cation_efflux_TMD_sf"/>
</dbReference>
<evidence type="ECO:0000259" key="7">
    <source>
        <dbReference type="Pfam" id="PF01545"/>
    </source>
</evidence>
<sequence length="302" mass="32931">MSRDKAEQRILVISMLATLAVGATGIAFGILSGSQSIIFDGLFSGVDASMTLLALFVARLIARQTSERFQMGFWHIEPMVLALNSGLIMVLTAYAFVNAVTVILAGGRVLAFDWAVLYATVVVAICFGMYLWERRANTDIGSDFIALDVKGWLMSGLITSALFIAFAGGWLLQGSAYEHWTPYVDPMVLAVLAIFILPVPLRVFLKALSDIFLVAPRDLDTEVRSVTDRIVAQKGFLDSRTYVARAGRSRMVEIHFIAPPHMPLGTAGDLDAIREEISAALGGPDRNRWLTVTVTGDSRWAA</sequence>
<evidence type="ECO:0000313" key="8">
    <source>
        <dbReference type="EMBL" id="SHJ25506.1"/>
    </source>
</evidence>
<reference evidence="8 9" key="1">
    <citation type="submission" date="2016-11" db="EMBL/GenBank/DDBJ databases">
        <authorList>
            <person name="Varghese N."/>
            <person name="Submissions S."/>
        </authorList>
    </citation>
    <scope>NUCLEOTIDE SEQUENCE [LARGE SCALE GENOMIC DNA]</scope>
    <source>
        <strain evidence="8 9">DSM 21988</strain>
    </source>
</reference>
<gene>
    <name evidence="8" type="ORF">SAMN02745911_2163</name>
</gene>
<keyword evidence="4 6" id="KW-1133">Transmembrane helix</keyword>
<dbReference type="PANTHER" id="PTHR43840:SF15">
    <property type="entry name" value="MITOCHONDRIAL METAL TRANSPORTER 1-RELATED"/>
    <property type="match status" value="1"/>
</dbReference>
<dbReference type="PANTHER" id="PTHR43840">
    <property type="entry name" value="MITOCHONDRIAL METAL TRANSPORTER 1-RELATED"/>
    <property type="match status" value="1"/>
</dbReference>
<proteinExistence type="predicted"/>
<dbReference type="InterPro" id="IPR058533">
    <property type="entry name" value="Cation_efflux_TM"/>
</dbReference>
<dbReference type="InterPro" id="IPR050291">
    <property type="entry name" value="CDF_Transporter"/>
</dbReference>
<protein>
    <submittedName>
        <fullName evidence="8">Predicted Co/Zn/Cd cation transporter, cation efflux family</fullName>
    </submittedName>
</protein>
<dbReference type="EMBL" id="FQZC01000002">
    <property type="protein sequence ID" value="SHJ25506.1"/>
    <property type="molecule type" value="Genomic_DNA"/>
</dbReference>
<accession>A0ABY1IJD3</accession>
<evidence type="ECO:0000256" key="2">
    <source>
        <dbReference type="ARBA" id="ARBA00022448"/>
    </source>
</evidence>
<feature type="domain" description="Cation efflux protein transmembrane" evidence="7">
    <location>
        <begin position="11"/>
        <end position="211"/>
    </location>
</feature>